<name>A0A5B9MSZ3_9BACT</name>
<evidence type="ECO:0000313" key="3">
    <source>
        <dbReference type="Proteomes" id="UP000321353"/>
    </source>
</evidence>
<feature type="region of interest" description="Disordered" evidence="1">
    <location>
        <begin position="1"/>
        <end position="24"/>
    </location>
</feature>
<protein>
    <submittedName>
        <fullName evidence="2">Uncharacterized protein</fullName>
    </submittedName>
</protein>
<accession>A0A5B9MSZ3</accession>
<dbReference type="KEGG" id="smam:Mal15_70070"/>
<gene>
    <name evidence="2" type="ORF">Mal15_70070</name>
</gene>
<organism evidence="2 3">
    <name type="scientific">Stieleria maiorica</name>
    <dbReference type="NCBI Taxonomy" id="2795974"/>
    <lineage>
        <taxon>Bacteria</taxon>
        <taxon>Pseudomonadati</taxon>
        <taxon>Planctomycetota</taxon>
        <taxon>Planctomycetia</taxon>
        <taxon>Pirellulales</taxon>
        <taxon>Pirellulaceae</taxon>
        <taxon>Stieleria</taxon>
    </lineage>
</organism>
<feature type="compositionally biased region" description="Basic and acidic residues" evidence="1">
    <location>
        <begin position="38"/>
        <end position="60"/>
    </location>
</feature>
<reference evidence="2 3" key="1">
    <citation type="submission" date="2019-02" db="EMBL/GenBank/DDBJ databases">
        <title>Planctomycetal bacteria perform biofilm scaping via a novel small molecule.</title>
        <authorList>
            <person name="Jeske O."/>
            <person name="Boedeker C."/>
            <person name="Wiegand S."/>
            <person name="Breitling P."/>
            <person name="Kallscheuer N."/>
            <person name="Jogler M."/>
            <person name="Rohde M."/>
            <person name="Petersen J."/>
            <person name="Medema M.H."/>
            <person name="Surup F."/>
            <person name="Jogler C."/>
        </authorList>
    </citation>
    <scope>NUCLEOTIDE SEQUENCE [LARGE SCALE GENOMIC DNA]</scope>
    <source>
        <strain evidence="2 3">Mal15</strain>
    </source>
</reference>
<sequence>MLGWIVDGVPGESGTGISQKERGNRWCSGFSRPLSLLRSDRESPKGTVKLRTEAKRDESK</sequence>
<keyword evidence="3" id="KW-1185">Reference proteome</keyword>
<evidence type="ECO:0000313" key="2">
    <source>
        <dbReference type="EMBL" id="QEG02886.1"/>
    </source>
</evidence>
<feature type="region of interest" description="Disordered" evidence="1">
    <location>
        <begin position="37"/>
        <end position="60"/>
    </location>
</feature>
<dbReference type="AlphaFoldDB" id="A0A5B9MSZ3"/>
<proteinExistence type="predicted"/>
<dbReference type="EMBL" id="CP036264">
    <property type="protein sequence ID" value="QEG02886.1"/>
    <property type="molecule type" value="Genomic_DNA"/>
</dbReference>
<evidence type="ECO:0000256" key="1">
    <source>
        <dbReference type="SAM" id="MobiDB-lite"/>
    </source>
</evidence>
<dbReference type="Proteomes" id="UP000321353">
    <property type="component" value="Chromosome"/>
</dbReference>